<dbReference type="PANTHER" id="PTHR44329:SF11">
    <property type="entry name" value="OS09G0443600 PROTEIN"/>
    <property type="match status" value="1"/>
</dbReference>
<evidence type="ECO:0000313" key="3">
    <source>
        <dbReference type="EMBL" id="WJZ84913.1"/>
    </source>
</evidence>
<dbReference type="InterPro" id="IPR051681">
    <property type="entry name" value="Ser/Thr_Kinases-Pseudokinases"/>
</dbReference>
<feature type="domain" description="Protein kinase" evidence="2">
    <location>
        <begin position="123"/>
        <end position="400"/>
    </location>
</feature>
<dbReference type="PANTHER" id="PTHR44329">
    <property type="entry name" value="SERINE/THREONINE-PROTEIN KINASE TNNI3K-RELATED"/>
    <property type="match status" value="1"/>
</dbReference>
<feature type="region of interest" description="Disordered" evidence="1">
    <location>
        <begin position="1"/>
        <end position="33"/>
    </location>
</feature>
<name>A0ABY9BPM2_VITVI</name>
<evidence type="ECO:0000313" key="4">
    <source>
        <dbReference type="Proteomes" id="UP001227230"/>
    </source>
</evidence>
<dbReference type="InterPro" id="IPR001245">
    <property type="entry name" value="Ser-Thr/Tyr_kinase_cat_dom"/>
</dbReference>
<feature type="compositionally biased region" description="Polar residues" evidence="1">
    <location>
        <begin position="52"/>
        <end position="68"/>
    </location>
</feature>
<gene>
    <name evidence="3" type="ORF">VitviT2T_004487</name>
</gene>
<protein>
    <recommendedName>
        <fullName evidence="2">Protein kinase domain-containing protein</fullName>
    </recommendedName>
</protein>
<feature type="compositionally biased region" description="Polar residues" evidence="1">
    <location>
        <begin position="1"/>
        <end position="29"/>
    </location>
</feature>
<dbReference type="SUPFAM" id="SSF56112">
    <property type="entry name" value="Protein kinase-like (PK-like)"/>
    <property type="match status" value="1"/>
</dbReference>
<organism evidence="3 4">
    <name type="scientific">Vitis vinifera</name>
    <name type="common">Grape</name>
    <dbReference type="NCBI Taxonomy" id="29760"/>
    <lineage>
        <taxon>Eukaryota</taxon>
        <taxon>Viridiplantae</taxon>
        <taxon>Streptophyta</taxon>
        <taxon>Embryophyta</taxon>
        <taxon>Tracheophyta</taxon>
        <taxon>Spermatophyta</taxon>
        <taxon>Magnoliopsida</taxon>
        <taxon>eudicotyledons</taxon>
        <taxon>Gunneridae</taxon>
        <taxon>Pentapetalae</taxon>
        <taxon>rosids</taxon>
        <taxon>Vitales</taxon>
        <taxon>Vitaceae</taxon>
        <taxon>Viteae</taxon>
        <taxon>Vitis</taxon>
    </lineage>
</organism>
<dbReference type="Proteomes" id="UP001227230">
    <property type="component" value="Chromosome 4"/>
</dbReference>
<dbReference type="SMART" id="SM00220">
    <property type="entry name" value="S_TKc"/>
    <property type="match status" value="1"/>
</dbReference>
<dbReference type="CDD" id="cd13999">
    <property type="entry name" value="STKc_MAP3K-like"/>
    <property type="match status" value="1"/>
</dbReference>
<accession>A0ABY9BPM2</accession>
<dbReference type="InterPro" id="IPR011009">
    <property type="entry name" value="Kinase-like_dom_sf"/>
</dbReference>
<proteinExistence type="predicted"/>
<dbReference type="PROSITE" id="PS00108">
    <property type="entry name" value="PROTEIN_KINASE_ST"/>
    <property type="match status" value="1"/>
</dbReference>
<dbReference type="Gene3D" id="3.30.200.20">
    <property type="entry name" value="Phosphorylase Kinase, domain 1"/>
    <property type="match status" value="1"/>
</dbReference>
<sequence length="404" mass="45552">MYTNGNTNKKTTIFSPRITSPASASSSGKQGKHGTAQVQTCCFGKCVKMGSSVSQPHQQNQQATAKVEQQQERHGEQSSKNGKSTEKPQNRPSPRTPTPVHHQLETLIDEAKNSGWYIEPHEIEFQELVAEGSTARVYKGTWRGLDVAVKCIFPEYFHNNEGAVLFFTQELDTLSRQRHRSVLQLMGACLRPPDHGWLVTEFLSTTLKEWLHGRGERGEERTAPLPPFWERLAKALEIAEAMQYLHDQRPMVIHRDLKPSNIFLDDAKHVRVADFGNARFLCDGEKALSGETGTFVYMAPEVTRSQPYNEKCDVFSFGIILNELITGEYPYVETEYGPFQIASGVCGQEKLRPALPKKDGQIMKELIHLILLSWNENPSIRPSFAKIASTLKRIQSQPFESIPI</sequence>
<feature type="region of interest" description="Disordered" evidence="1">
    <location>
        <begin position="52"/>
        <end position="100"/>
    </location>
</feature>
<keyword evidence="4" id="KW-1185">Reference proteome</keyword>
<evidence type="ECO:0000259" key="2">
    <source>
        <dbReference type="PROSITE" id="PS50011"/>
    </source>
</evidence>
<dbReference type="InterPro" id="IPR000719">
    <property type="entry name" value="Prot_kinase_dom"/>
</dbReference>
<dbReference type="PROSITE" id="PS50011">
    <property type="entry name" value="PROTEIN_KINASE_DOM"/>
    <property type="match status" value="1"/>
</dbReference>
<feature type="compositionally biased region" description="Basic and acidic residues" evidence="1">
    <location>
        <begin position="69"/>
        <end position="89"/>
    </location>
</feature>
<dbReference type="EMBL" id="CP126651">
    <property type="protein sequence ID" value="WJZ84913.1"/>
    <property type="molecule type" value="Genomic_DNA"/>
</dbReference>
<dbReference type="Gene3D" id="1.10.510.10">
    <property type="entry name" value="Transferase(Phosphotransferase) domain 1"/>
    <property type="match status" value="1"/>
</dbReference>
<reference evidence="3 4" key="1">
    <citation type="journal article" date="2023" name="Hortic Res">
        <title>The complete reference genome for grapevine (Vitis vinifera L.) genetics and breeding.</title>
        <authorList>
            <person name="Shi X."/>
            <person name="Cao S."/>
            <person name="Wang X."/>
            <person name="Huang S."/>
            <person name="Wang Y."/>
            <person name="Liu Z."/>
            <person name="Liu W."/>
            <person name="Leng X."/>
            <person name="Peng Y."/>
            <person name="Wang N."/>
            <person name="Wang Y."/>
            <person name="Ma Z."/>
            <person name="Xu X."/>
            <person name="Zhang F."/>
            <person name="Xue H."/>
            <person name="Zhong H."/>
            <person name="Wang Y."/>
            <person name="Zhang K."/>
            <person name="Velt A."/>
            <person name="Avia K."/>
            <person name="Holtgrawe D."/>
            <person name="Grimplet J."/>
            <person name="Matus J.T."/>
            <person name="Ware D."/>
            <person name="Wu X."/>
            <person name="Wang H."/>
            <person name="Liu C."/>
            <person name="Fang Y."/>
            <person name="Rustenholz C."/>
            <person name="Cheng Z."/>
            <person name="Xiao H."/>
            <person name="Zhou Y."/>
        </authorList>
    </citation>
    <scope>NUCLEOTIDE SEQUENCE [LARGE SCALE GENOMIC DNA]</scope>
    <source>
        <strain evidence="4">cv. Pinot noir / PN40024</strain>
        <tissue evidence="3">Leaf</tissue>
    </source>
</reference>
<dbReference type="Pfam" id="PF07714">
    <property type="entry name" value="PK_Tyr_Ser-Thr"/>
    <property type="match status" value="1"/>
</dbReference>
<evidence type="ECO:0000256" key="1">
    <source>
        <dbReference type="SAM" id="MobiDB-lite"/>
    </source>
</evidence>
<dbReference type="InterPro" id="IPR008271">
    <property type="entry name" value="Ser/Thr_kinase_AS"/>
</dbReference>